<reference evidence="2" key="1">
    <citation type="submission" date="2017-01" db="EMBL/GenBank/DDBJ databases">
        <authorList>
            <person name="Mah S.A."/>
            <person name="Swanson W.J."/>
            <person name="Moy G.W."/>
            <person name="Vacquier V.D."/>
        </authorList>
    </citation>
    <scope>NUCLEOTIDE SEQUENCE [LARGE SCALE GENOMIC DNA]</scope>
    <source>
        <strain evidence="2">COL-18-3</strain>
    </source>
</reference>
<dbReference type="OrthoDB" id="19159at2759"/>
<evidence type="ECO:0000313" key="4">
    <source>
        <dbReference type="Proteomes" id="UP000188320"/>
    </source>
</evidence>
<name>A0A1R1PN69_ZANCU</name>
<dbReference type="Proteomes" id="UP000188320">
    <property type="component" value="Unassembled WGS sequence"/>
</dbReference>
<evidence type="ECO:0000313" key="3">
    <source>
        <dbReference type="EMBL" id="OMH84735.1"/>
    </source>
</evidence>
<dbReference type="EMBL" id="LSSK01000158">
    <property type="protein sequence ID" value="OMH84735.1"/>
    <property type="molecule type" value="Genomic_DNA"/>
</dbReference>
<dbReference type="EMBL" id="LSSK01000676">
    <property type="protein sequence ID" value="OMH82381.1"/>
    <property type="molecule type" value="Genomic_DNA"/>
</dbReference>
<proteinExistence type="predicted"/>
<evidence type="ECO:0000313" key="2">
    <source>
        <dbReference type="EMBL" id="OMH82381.1"/>
    </source>
</evidence>
<reference evidence="4" key="2">
    <citation type="submission" date="2017-01" db="EMBL/GenBank/DDBJ databases">
        <authorList>
            <person name="Wang Y."/>
            <person name="White M."/>
            <person name="Kvist S."/>
            <person name="Moncalvo J.-M."/>
        </authorList>
    </citation>
    <scope>NUCLEOTIDE SEQUENCE [LARGE SCALE GENOMIC DNA]</scope>
    <source>
        <strain evidence="4">COL-18-3</strain>
    </source>
</reference>
<accession>A0A1R1PN69</accession>
<evidence type="ECO:0000256" key="1">
    <source>
        <dbReference type="SAM" id="MobiDB-lite"/>
    </source>
</evidence>
<sequence length="462" mass="52774">MDALGFLREYEETELDENPEYGIEFGRAEELAVGDKDGLSIHKPFVRIASRNSSFASKAYDLETEDNLDEIVNKMWENESEVSENELPSFLKNRKSDLDDRQGESTSAGFGSEYGDRWGFIGSNDLFKNGDDLPQFNTRYVIEKDSINTAFSPENQYGYRKYISQDGGEDGYEGSSSHYRAYEKPTGPSSPAEETGGKHVIYKAKIVTKREHSGSGRVSLIKNMGNINEPRIVGKMIYDPVRKMWVGNEAEENVFDATFEQEMERFYKKGSEWDDDIRGSIEVVTTSDDNGNGTGITGEVCKDRQTSNGEYELNTKKSRNRLENRKTLTQSSEKIYFDSIQQKWVKVNQEETDDSNSTRGTLDYRLRGLRSKHSKHRLSYEPDETAVDEQSYSKPYDFAIYSPRNTEENEDPFSNIPIFNEPSSLTEKEISSTFNPDQSDVEGWLGFSSSYQQFTQSWFPPN</sequence>
<feature type="region of interest" description="Disordered" evidence="1">
    <location>
        <begin position="164"/>
        <end position="196"/>
    </location>
</feature>
<keyword evidence="4" id="KW-1185">Reference proteome</keyword>
<dbReference type="AlphaFoldDB" id="A0A1R1PN69"/>
<comment type="caution">
    <text evidence="2">The sequence shown here is derived from an EMBL/GenBank/DDBJ whole genome shotgun (WGS) entry which is preliminary data.</text>
</comment>
<protein>
    <submittedName>
        <fullName evidence="2">Uncharacterized protein</fullName>
    </submittedName>
</protein>
<organism evidence="2 4">
    <name type="scientific">Zancudomyces culisetae</name>
    <name type="common">Gut fungus</name>
    <name type="synonym">Smittium culisetae</name>
    <dbReference type="NCBI Taxonomy" id="1213189"/>
    <lineage>
        <taxon>Eukaryota</taxon>
        <taxon>Fungi</taxon>
        <taxon>Fungi incertae sedis</taxon>
        <taxon>Zoopagomycota</taxon>
        <taxon>Kickxellomycotina</taxon>
        <taxon>Harpellomycetes</taxon>
        <taxon>Harpellales</taxon>
        <taxon>Legeriomycetaceae</taxon>
        <taxon>Zancudomyces</taxon>
    </lineage>
</organism>
<gene>
    <name evidence="3" type="ORF">AX774_g1743</name>
    <name evidence="2" type="ORF">AX774_g4133</name>
</gene>